<proteinExistence type="predicted"/>
<protein>
    <submittedName>
        <fullName evidence="1">Uncharacterized protein</fullName>
    </submittedName>
</protein>
<sequence>MDLHTNAQPTQHTSMSPNGRNGESFTQGSHAYPPQAHDRIVAHEERNGYLRDAPYPGQPSQSNIIQNGHPNGHPSAPSKPTS</sequence>
<comment type="caution">
    <text evidence="1">The sequence shown here is derived from an EMBL/GenBank/DDBJ whole genome shotgun (WGS) entry which is preliminary data.</text>
</comment>
<name>A0ACB8HD02_PSICU</name>
<evidence type="ECO:0000313" key="1">
    <source>
        <dbReference type="EMBL" id="KAH9485761.1"/>
    </source>
</evidence>
<dbReference type="Proteomes" id="UP000664032">
    <property type="component" value="Unassembled WGS sequence"/>
</dbReference>
<reference evidence="1" key="1">
    <citation type="submission" date="2021-10" db="EMBL/GenBank/DDBJ databases">
        <title>Psilocybe cubensis genome.</title>
        <authorList>
            <person name="Mckernan K.J."/>
            <person name="Crawford S."/>
            <person name="Trippe A."/>
            <person name="Kane L.T."/>
            <person name="Mclaughlin S."/>
        </authorList>
    </citation>
    <scope>NUCLEOTIDE SEQUENCE</scope>
    <source>
        <strain evidence="1">MGC-MH-2018</strain>
    </source>
</reference>
<accession>A0ACB8HD02</accession>
<evidence type="ECO:0000313" key="2">
    <source>
        <dbReference type="Proteomes" id="UP000664032"/>
    </source>
</evidence>
<keyword evidence="2" id="KW-1185">Reference proteome</keyword>
<dbReference type="EMBL" id="JAFIQS020000002">
    <property type="protein sequence ID" value="KAH9485761.1"/>
    <property type="molecule type" value="Genomic_DNA"/>
</dbReference>
<gene>
    <name evidence="1" type="ORF">JR316_0002676</name>
</gene>
<organism evidence="1 2">
    <name type="scientific">Psilocybe cubensis</name>
    <name type="common">Psychedelic mushroom</name>
    <name type="synonym">Stropharia cubensis</name>
    <dbReference type="NCBI Taxonomy" id="181762"/>
    <lineage>
        <taxon>Eukaryota</taxon>
        <taxon>Fungi</taxon>
        <taxon>Dikarya</taxon>
        <taxon>Basidiomycota</taxon>
        <taxon>Agaricomycotina</taxon>
        <taxon>Agaricomycetes</taxon>
        <taxon>Agaricomycetidae</taxon>
        <taxon>Agaricales</taxon>
        <taxon>Agaricineae</taxon>
        <taxon>Strophariaceae</taxon>
        <taxon>Psilocybe</taxon>
    </lineage>
</organism>